<accession>A0A7M2X3V7</accession>
<dbReference type="KEGG" id="hbs:IPV69_08875"/>
<dbReference type="Gene3D" id="2.30.110.10">
    <property type="entry name" value="Electron Transport, Fmn-binding Protein, Chain A"/>
    <property type="match status" value="1"/>
</dbReference>
<organism evidence="1 2">
    <name type="scientific">Humisphaera borealis</name>
    <dbReference type="NCBI Taxonomy" id="2807512"/>
    <lineage>
        <taxon>Bacteria</taxon>
        <taxon>Pseudomonadati</taxon>
        <taxon>Planctomycetota</taxon>
        <taxon>Phycisphaerae</taxon>
        <taxon>Tepidisphaerales</taxon>
        <taxon>Tepidisphaeraceae</taxon>
        <taxon>Humisphaera</taxon>
    </lineage>
</organism>
<dbReference type="PANTHER" id="PTHR35802">
    <property type="entry name" value="PROTEASE SYNTHASE AND SPORULATION PROTEIN PAI 2"/>
    <property type="match status" value="1"/>
</dbReference>
<dbReference type="PANTHER" id="PTHR35802:SF1">
    <property type="entry name" value="PROTEASE SYNTHASE AND SPORULATION PROTEIN PAI 2"/>
    <property type="match status" value="1"/>
</dbReference>
<keyword evidence="2" id="KW-1185">Reference proteome</keyword>
<dbReference type="RefSeq" id="WP_206294734.1">
    <property type="nucleotide sequence ID" value="NZ_CP063458.1"/>
</dbReference>
<gene>
    <name evidence="1" type="ORF">IPV69_08875</name>
</gene>
<reference evidence="1 2" key="1">
    <citation type="submission" date="2020-10" db="EMBL/GenBank/DDBJ databases">
        <title>Wide distribution of Phycisphaera-like planctomycetes from WD2101 soil group in peatlands and genome analysis of the first cultivated representative.</title>
        <authorList>
            <person name="Dedysh S.N."/>
            <person name="Beletsky A.V."/>
            <person name="Ivanova A."/>
            <person name="Kulichevskaya I.S."/>
            <person name="Suzina N.E."/>
            <person name="Philippov D.A."/>
            <person name="Rakitin A.L."/>
            <person name="Mardanov A.V."/>
            <person name="Ravin N.V."/>
        </authorList>
    </citation>
    <scope>NUCLEOTIDE SEQUENCE [LARGE SCALE GENOMIC DNA]</scope>
    <source>
        <strain evidence="1 2">M1803</strain>
    </source>
</reference>
<dbReference type="InterPro" id="IPR012349">
    <property type="entry name" value="Split_barrel_FMN-bd"/>
</dbReference>
<dbReference type="InterPro" id="IPR007396">
    <property type="entry name" value="TR_PAI2-type"/>
</dbReference>
<dbReference type="SUPFAM" id="SSF50475">
    <property type="entry name" value="FMN-binding split barrel"/>
    <property type="match status" value="1"/>
</dbReference>
<dbReference type="Pfam" id="PF04299">
    <property type="entry name" value="FMN_bind_2"/>
    <property type="match status" value="1"/>
</dbReference>
<dbReference type="EMBL" id="CP063458">
    <property type="protein sequence ID" value="QOV91450.1"/>
    <property type="molecule type" value="Genomic_DNA"/>
</dbReference>
<dbReference type="AlphaFoldDB" id="A0A7M2X3V7"/>
<sequence>MYIPTAFAETRIDVLQNVIRDFPFATLITTTEAPLPTISHLPLILDSRRSENGVVIGHLARVNPHAAALSQGRPTVAVFHGPHAYVSPAWYRTSPAVPTWNYVAVHASGVPQVVADPMRVREILLQTTAAFEAPDSSYQAADLPATFLATMAQAVVAFEMPIDRIEGKFKLSQNRSAADQEAVFATLNGGDAMGKAIANLMPKRPART</sequence>
<proteinExistence type="predicted"/>
<dbReference type="PIRSF" id="PIRSF010372">
    <property type="entry name" value="PaiB"/>
    <property type="match status" value="1"/>
</dbReference>
<protein>
    <submittedName>
        <fullName evidence="1">FMN-binding negative transcriptional regulator</fullName>
    </submittedName>
</protein>
<evidence type="ECO:0000313" key="2">
    <source>
        <dbReference type="Proteomes" id="UP000593765"/>
    </source>
</evidence>
<dbReference type="Proteomes" id="UP000593765">
    <property type="component" value="Chromosome"/>
</dbReference>
<evidence type="ECO:0000313" key="1">
    <source>
        <dbReference type="EMBL" id="QOV91450.1"/>
    </source>
</evidence>
<name>A0A7M2X3V7_9BACT</name>